<reference evidence="3" key="1">
    <citation type="submission" date="2022-09" db="EMBL/GenBank/DDBJ databases">
        <title>Comparative genomics and taxonomic characterization of three novel marine species of genus Reichenbachiella exhibiting antioxidant and polysaccharide degradation activities.</title>
        <authorList>
            <person name="Muhammad N."/>
            <person name="Lee Y.-J."/>
            <person name="Ko J."/>
            <person name="Kim S.-G."/>
        </authorList>
    </citation>
    <scope>NUCLEOTIDE SEQUENCE</scope>
    <source>
        <strain evidence="3">BKB1-1</strain>
    </source>
</reference>
<keyword evidence="3" id="KW-0032">Aminotransferase</keyword>
<dbReference type="EMBL" id="CP106679">
    <property type="protein sequence ID" value="UXP33784.1"/>
    <property type="molecule type" value="Genomic_DNA"/>
</dbReference>
<dbReference type="GO" id="GO:0008483">
    <property type="term" value="F:transaminase activity"/>
    <property type="evidence" value="ECO:0007669"/>
    <property type="project" value="UniProtKB-KW"/>
</dbReference>
<keyword evidence="4" id="KW-1185">Reference proteome</keyword>
<evidence type="ECO:0000313" key="3">
    <source>
        <dbReference type="EMBL" id="UXP33784.1"/>
    </source>
</evidence>
<dbReference type="Pfam" id="PF00266">
    <property type="entry name" value="Aminotran_5"/>
    <property type="match status" value="1"/>
</dbReference>
<dbReference type="Gene3D" id="3.40.640.10">
    <property type="entry name" value="Type I PLP-dependent aspartate aminotransferase-like (Major domain)"/>
    <property type="match status" value="1"/>
</dbReference>
<dbReference type="RefSeq" id="WP_262311210.1">
    <property type="nucleotide sequence ID" value="NZ_CP106679.1"/>
</dbReference>
<evidence type="ECO:0000256" key="1">
    <source>
        <dbReference type="ARBA" id="ARBA00022898"/>
    </source>
</evidence>
<dbReference type="Gene3D" id="3.90.1150.10">
    <property type="entry name" value="Aspartate Aminotransferase, domain 1"/>
    <property type="match status" value="1"/>
</dbReference>
<protein>
    <submittedName>
        <fullName evidence="3">Aminotransferase class V-fold PLP-dependent enzyme</fullName>
    </submittedName>
</protein>
<evidence type="ECO:0000259" key="2">
    <source>
        <dbReference type="Pfam" id="PF00266"/>
    </source>
</evidence>
<accession>A0ABY6CTX8</accession>
<feature type="domain" description="Aminotransferase class V" evidence="2">
    <location>
        <begin position="55"/>
        <end position="380"/>
    </location>
</feature>
<sequence>MNLKHLYSHSLKGMGDKLHFAAHSHHLWPDCVADGQNQYVQDAYRLADQKWEAAIKPVENSVKASLADFLCIPNPNQICFASNVHTLFFRLVSCFDLRKPLKILSTDSEFYSFSRQALRLSEYDNISIKELNTIPFVDFKDRFIVEIKENTYDMIYISQVFFNSGLVMDFIDEIILHASPDTMIIIDGYHAFGAIPTDLSKVHDRLFYLAGGYKYLQSGEGVCFMSVPTDSDKYRPLYTGWFAEFNELDDHKRIVNYAPDASRFLGATTDPSGLYRMKSVFDVWEKNNINIRQIHSHVVALQNHFLSKLESQSIFGLTTSDLIHEQEGVKSFGHFLTFRTAIAQQIQQKLSLLGILTDSREDRLRFGFGMYHTIEDVDQLFDRL</sequence>
<dbReference type="InterPro" id="IPR000192">
    <property type="entry name" value="Aminotrans_V_dom"/>
</dbReference>
<proteinExistence type="predicted"/>
<gene>
    <name evidence="3" type="ORF">N6H18_07460</name>
</gene>
<dbReference type="Proteomes" id="UP001065174">
    <property type="component" value="Chromosome"/>
</dbReference>
<organism evidence="3 4">
    <name type="scientific">Reichenbachiella agarivorans</name>
    <dbReference type="NCBI Taxonomy" id="2979464"/>
    <lineage>
        <taxon>Bacteria</taxon>
        <taxon>Pseudomonadati</taxon>
        <taxon>Bacteroidota</taxon>
        <taxon>Cytophagia</taxon>
        <taxon>Cytophagales</taxon>
        <taxon>Reichenbachiellaceae</taxon>
        <taxon>Reichenbachiella</taxon>
    </lineage>
</organism>
<dbReference type="InterPro" id="IPR015422">
    <property type="entry name" value="PyrdxlP-dep_Trfase_small"/>
</dbReference>
<name>A0ABY6CTX8_9BACT</name>
<keyword evidence="3" id="KW-0808">Transferase</keyword>
<dbReference type="SUPFAM" id="SSF53383">
    <property type="entry name" value="PLP-dependent transferases"/>
    <property type="match status" value="1"/>
</dbReference>
<dbReference type="InterPro" id="IPR015421">
    <property type="entry name" value="PyrdxlP-dep_Trfase_major"/>
</dbReference>
<keyword evidence="1" id="KW-0663">Pyridoxal phosphate</keyword>
<evidence type="ECO:0000313" key="4">
    <source>
        <dbReference type="Proteomes" id="UP001065174"/>
    </source>
</evidence>
<dbReference type="InterPro" id="IPR015424">
    <property type="entry name" value="PyrdxlP-dep_Trfase"/>
</dbReference>